<dbReference type="Gene3D" id="3.40.50.150">
    <property type="entry name" value="Vaccinia Virus protein VP39"/>
    <property type="match status" value="1"/>
</dbReference>
<keyword evidence="6" id="KW-1185">Reference proteome</keyword>
<dbReference type="InterPro" id="IPR041698">
    <property type="entry name" value="Methyltransf_25"/>
</dbReference>
<evidence type="ECO:0000259" key="4">
    <source>
        <dbReference type="Pfam" id="PF13649"/>
    </source>
</evidence>
<dbReference type="InterPro" id="IPR051419">
    <property type="entry name" value="Lys/N-term_MeTrsfase_sf"/>
</dbReference>
<reference evidence="5 6" key="3">
    <citation type="journal article" date="2015" name="Genome Announc.">
        <title>Draft Genome Sequence of the Archiascomycetous Yeast Saitoella complicata.</title>
        <authorList>
            <person name="Yamauchi K."/>
            <person name="Kondo S."/>
            <person name="Hamamoto M."/>
            <person name="Takahashi Y."/>
            <person name="Ogura Y."/>
            <person name="Hayashi T."/>
            <person name="Nishida H."/>
        </authorList>
    </citation>
    <scope>NUCLEOTIDE SEQUENCE [LARGE SCALE GENOMIC DNA]</scope>
    <source>
        <strain evidence="5 6">NRRL Y-17804</strain>
    </source>
</reference>
<feature type="domain" description="Methyltransferase" evidence="4">
    <location>
        <begin position="55"/>
        <end position="149"/>
    </location>
</feature>
<dbReference type="PANTHER" id="PTHR12176">
    <property type="entry name" value="SAM-DEPENDENT METHYLTRANSFERASE SUPERFAMILY PROTEIN"/>
    <property type="match status" value="1"/>
</dbReference>
<name>A0A0E9N8K9_SAICN</name>
<dbReference type="GO" id="GO:0008168">
    <property type="term" value="F:methyltransferase activity"/>
    <property type="evidence" value="ECO:0007669"/>
    <property type="project" value="UniProtKB-KW"/>
</dbReference>
<evidence type="ECO:0000256" key="1">
    <source>
        <dbReference type="ARBA" id="ARBA00008361"/>
    </source>
</evidence>
<reference evidence="5 6" key="2">
    <citation type="journal article" date="2014" name="J. Gen. Appl. Microbiol.">
        <title>The early diverging ascomycetous budding yeast Saitoella complicata has three histone deacetylases belonging to the Clr6, Hos2, and Rpd3 lineages.</title>
        <authorList>
            <person name="Nishida H."/>
            <person name="Matsumoto T."/>
            <person name="Kondo S."/>
            <person name="Hamamoto M."/>
            <person name="Yoshikawa H."/>
        </authorList>
    </citation>
    <scope>NUCLEOTIDE SEQUENCE [LARGE SCALE GENOMIC DNA]</scope>
    <source>
        <strain evidence="5 6">NRRL Y-17804</strain>
    </source>
</reference>
<dbReference type="RefSeq" id="XP_019026857.1">
    <property type="nucleotide sequence ID" value="XM_019167234.1"/>
</dbReference>
<comment type="similarity">
    <text evidence="1">Belongs to the methyltransferase superfamily.</text>
</comment>
<comment type="caution">
    <text evidence="5">The sequence shown here is derived from an EMBL/GenBank/DDBJ whole genome shotgun (WGS) entry which is preliminary data.</text>
</comment>
<dbReference type="AlphaFoldDB" id="A0A0E9N8K9"/>
<keyword evidence="2" id="KW-0489">Methyltransferase</keyword>
<accession>A0A0E9N8K9</accession>
<evidence type="ECO:0000256" key="2">
    <source>
        <dbReference type="ARBA" id="ARBA00022603"/>
    </source>
</evidence>
<dbReference type="OrthoDB" id="411785at2759"/>
<reference evidence="5 6" key="1">
    <citation type="journal article" date="2011" name="J. Gen. Appl. Microbiol.">
        <title>Draft genome sequencing of the enigmatic yeast Saitoella complicata.</title>
        <authorList>
            <person name="Nishida H."/>
            <person name="Hamamoto M."/>
            <person name="Sugiyama J."/>
        </authorList>
    </citation>
    <scope>NUCLEOTIDE SEQUENCE [LARGE SCALE GENOMIC DNA]</scope>
    <source>
        <strain evidence="5 6">NRRL Y-17804</strain>
    </source>
</reference>
<gene>
    <name evidence="5" type="ORF">G7K_0397-t1</name>
</gene>
<dbReference type="EMBL" id="BACD03000002">
    <property type="protein sequence ID" value="GAO46159.1"/>
    <property type="molecule type" value="Genomic_DNA"/>
</dbReference>
<dbReference type="Pfam" id="PF13649">
    <property type="entry name" value="Methyltransf_25"/>
    <property type="match status" value="1"/>
</dbReference>
<evidence type="ECO:0000313" key="5">
    <source>
        <dbReference type="EMBL" id="GAO46159.1"/>
    </source>
</evidence>
<evidence type="ECO:0000313" key="6">
    <source>
        <dbReference type="Proteomes" id="UP000033140"/>
    </source>
</evidence>
<proteinExistence type="inferred from homology"/>
<keyword evidence="3" id="KW-0808">Transferase</keyword>
<dbReference type="InterPro" id="IPR029063">
    <property type="entry name" value="SAM-dependent_MTases_sf"/>
</dbReference>
<sequence>MGIDKERREDFSTQKYWQDRYTTTTDSSTFDWLITYTQLGPLIHALLSTYNAPRILNVGCGNSTLSRDLHDDGFSNLVSIDYAPSCIEQMRQRDPELEWEVQDATRMTYPDASFDAVVDKSTLDCLSTTHDDSARRYQDETLRVLKDTGVWIVVSYSGYREEGFGADWTVERHEVEVDSGGNEGGVHRPTVCMYVYILQKRER</sequence>
<protein>
    <recommendedName>
        <fullName evidence="4">Methyltransferase domain-containing protein</fullName>
    </recommendedName>
</protein>
<evidence type="ECO:0000256" key="3">
    <source>
        <dbReference type="ARBA" id="ARBA00022679"/>
    </source>
</evidence>
<organism evidence="5 6">
    <name type="scientific">Saitoella complicata (strain BCRC 22490 / CBS 7301 / JCM 7358 / NBRC 10748 / NRRL Y-17804)</name>
    <dbReference type="NCBI Taxonomy" id="698492"/>
    <lineage>
        <taxon>Eukaryota</taxon>
        <taxon>Fungi</taxon>
        <taxon>Dikarya</taxon>
        <taxon>Ascomycota</taxon>
        <taxon>Taphrinomycotina</taxon>
        <taxon>Taphrinomycotina incertae sedis</taxon>
        <taxon>Saitoella</taxon>
    </lineage>
</organism>
<dbReference type="Proteomes" id="UP000033140">
    <property type="component" value="Unassembled WGS sequence"/>
</dbReference>
<dbReference type="SUPFAM" id="SSF53335">
    <property type="entry name" value="S-adenosyl-L-methionine-dependent methyltransferases"/>
    <property type="match status" value="1"/>
</dbReference>
<dbReference type="GO" id="GO:0032259">
    <property type="term" value="P:methylation"/>
    <property type="evidence" value="ECO:0007669"/>
    <property type="project" value="UniProtKB-KW"/>
</dbReference>
<dbReference type="CDD" id="cd02440">
    <property type="entry name" value="AdoMet_MTases"/>
    <property type="match status" value="1"/>
</dbReference>